<sequence length="57" mass="6489">MLFVRRPTSDVRRPTSGVWRLASGVWRLASGVWRLAFTDFVSLFSIQAIFGTDCVVR</sequence>
<organism evidence="1 2">
    <name type="scientific">Parathalassolituus penaei</name>
    <dbReference type="NCBI Taxonomy" id="2997323"/>
    <lineage>
        <taxon>Bacteria</taxon>
        <taxon>Pseudomonadati</taxon>
        <taxon>Pseudomonadota</taxon>
        <taxon>Gammaproteobacteria</taxon>
        <taxon>Oceanospirillales</taxon>
        <taxon>Oceanospirillaceae</taxon>
        <taxon>Parathalassolituus</taxon>
    </lineage>
</organism>
<keyword evidence="2" id="KW-1185">Reference proteome</keyword>
<reference evidence="1" key="1">
    <citation type="submission" date="2022-11" db="EMBL/GenBank/DDBJ databases">
        <title>Parathalassolutuus dongxingensis gen. nov., sp. nov., a novel member of family Oceanospirillaceae isolated from a coastal shrimp pond in Guangxi, China.</title>
        <authorList>
            <person name="Chen H."/>
        </authorList>
    </citation>
    <scope>NUCLEOTIDE SEQUENCE</scope>
    <source>
        <strain evidence="1">G-43</strain>
    </source>
</reference>
<proteinExistence type="predicted"/>
<dbReference type="RefSeq" id="WP_283174504.1">
    <property type="nucleotide sequence ID" value="NZ_JAPNOA010000039.1"/>
</dbReference>
<dbReference type="Proteomes" id="UP001150830">
    <property type="component" value="Unassembled WGS sequence"/>
</dbReference>
<accession>A0A9X3EFG9</accession>
<gene>
    <name evidence="1" type="ORF">OUO13_13960</name>
</gene>
<dbReference type="EMBL" id="JAPNOA010000039">
    <property type="protein sequence ID" value="MCY0966296.1"/>
    <property type="molecule type" value="Genomic_DNA"/>
</dbReference>
<evidence type="ECO:0000313" key="2">
    <source>
        <dbReference type="Proteomes" id="UP001150830"/>
    </source>
</evidence>
<dbReference type="AlphaFoldDB" id="A0A9X3EFG9"/>
<name>A0A9X3EFG9_9GAMM</name>
<evidence type="ECO:0000313" key="1">
    <source>
        <dbReference type="EMBL" id="MCY0966296.1"/>
    </source>
</evidence>
<comment type="caution">
    <text evidence="1">The sequence shown here is derived from an EMBL/GenBank/DDBJ whole genome shotgun (WGS) entry which is preliminary data.</text>
</comment>
<protein>
    <submittedName>
        <fullName evidence="1">Uncharacterized protein</fullName>
    </submittedName>
</protein>